<dbReference type="EMBL" id="LGIQ01000005">
    <property type="protein sequence ID" value="KNB73704.1"/>
    <property type="molecule type" value="Genomic_DNA"/>
</dbReference>
<keyword evidence="1" id="KW-0328">Glycosyltransferase</keyword>
<gene>
    <name evidence="6" type="ORF">ADS79_07125</name>
    <name evidence="5" type="ORF">BRE01_31630</name>
</gene>
<dbReference type="Pfam" id="PF13439">
    <property type="entry name" value="Glyco_transf_4"/>
    <property type="match status" value="1"/>
</dbReference>
<proteinExistence type="predicted"/>
<dbReference type="EMBL" id="BJON01000013">
    <property type="protein sequence ID" value="GED69461.1"/>
    <property type="molecule type" value="Genomic_DNA"/>
</dbReference>
<dbReference type="SUPFAM" id="SSF53756">
    <property type="entry name" value="UDP-Glycosyltransferase/glycogen phosphorylase"/>
    <property type="match status" value="1"/>
</dbReference>
<keyword evidence="2 6" id="KW-0808">Transferase</keyword>
<dbReference type="InterPro" id="IPR028098">
    <property type="entry name" value="Glyco_trans_4-like_N"/>
</dbReference>
<accession>A0A0K9YYC8</accession>
<dbReference type="STRING" id="54915.ADS79_07125"/>
<dbReference type="AlphaFoldDB" id="A0A0K9YYC8"/>
<dbReference type="OrthoDB" id="9804196at2"/>
<comment type="caution">
    <text evidence="6">The sequence shown here is derived from an EMBL/GenBank/DDBJ whole genome shotgun (WGS) entry which is preliminary data.</text>
</comment>
<evidence type="ECO:0000256" key="2">
    <source>
        <dbReference type="ARBA" id="ARBA00022679"/>
    </source>
</evidence>
<evidence type="ECO:0000259" key="3">
    <source>
        <dbReference type="Pfam" id="PF00534"/>
    </source>
</evidence>
<dbReference type="Proteomes" id="UP000319578">
    <property type="component" value="Unassembled WGS sequence"/>
</dbReference>
<dbReference type="PANTHER" id="PTHR12526">
    <property type="entry name" value="GLYCOSYLTRANSFERASE"/>
    <property type="match status" value="1"/>
</dbReference>
<feature type="domain" description="Glycosyl transferase family 1" evidence="3">
    <location>
        <begin position="186"/>
        <end position="351"/>
    </location>
</feature>
<evidence type="ECO:0000313" key="5">
    <source>
        <dbReference type="EMBL" id="GED69461.1"/>
    </source>
</evidence>
<dbReference type="InterPro" id="IPR001296">
    <property type="entry name" value="Glyco_trans_1"/>
</dbReference>
<dbReference type="GO" id="GO:0016757">
    <property type="term" value="F:glycosyltransferase activity"/>
    <property type="evidence" value="ECO:0007669"/>
    <property type="project" value="UniProtKB-KW"/>
</dbReference>
<feature type="domain" description="Glycosyltransferase subfamily 4-like N-terminal" evidence="4">
    <location>
        <begin position="15"/>
        <end position="173"/>
    </location>
</feature>
<organism evidence="6 7">
    <name type="scientific">Brevibacillus reuszeri</name>
    <dbReference type="NCBI Taxonomy" id="54915"/>
    <lineage>
        <taxon>Bacteria</taxon>
        <taxon>Bacillati</taxon>
        <taxon>Bacillota</taxon>
        <taxon>Bacilli</taxon>
        <taxon>Bacillales</taxon>
        <taxon>Paenibacillaceae</taxon>
        <taxon>Brevibacillus</taxon>
    </lineage>
</organism>
<sequence>MGKLRILHVIGGGEFGGAEQHILNLVSTFPTDEIEVAVVCFYDSLFASKLRDAGITVLTLNQFGRFDVRLLRALRSTFFSFQPAIIHTHGIKANFFSRVASRGMKVTLLTTVHSALRYDYSGSLAYAIVSIMERGTRLWNRHYIAVSEALAENLRGQGVPASDISVIYNGMDITPYRQEQERASDRSRLRAEWNIPEDVFLFGTVARFVPVKGLPILLEAFAQVVKEQEKTPFLVMIGDGGEREHLEAKVRELNLEAHVRFTGFRQDIPTCLHALDGFVHSSLYEGLGYTIIEAMASEVPVVASNVGGVKEFVFPKETGLVVEPGNPGLLAQAMQELYASAELREKLASHALKKVEETFTIQQMTEKILALYRKLLK</sequence>
<evidence type="ECO:0000256" key="1">
    <source>
        <dbReference type="ARBA" id="ARBA00022676"/>
    </source>
</evidence>
<evidence type="ECO:0000313" key="6">
    <source>
        <dbReference type="EMBL" id="KNB73704.1"/>
    </source>
</evidence>
<reference evidence="5 8" key="3">
    <citation type="submission" date="2019-06" db="EMBL/GenBank/DDBJ databases">
        <title>Whole genome shotgun sequence of Brevibacillus reuszeri NBRC 15719.</title>
        <authorList>
            <person name="Hosoyama A."/>
            <person name="Uohara A."/>
            <person name="Ohji S."/>
            <person name="Ichikawa N."/>
        </authorList>
    </citation>
    <scope>NUCLEOTIDE SEQUENCE [LARGE SCALE GENOMIC DNA]</scope>
    <source>
        <strain evidence="5 8">NBRC 15719</strain>
    </source>
</reference>
<dbReference type="Gene3D" id="3.40.50.2000">
    <property type="entry name" value="Glycogen Phosphorylase B"/>
    <property type="match status" value="2"/>
</dbReference>
<evidence type="ECO:0000313" key="8">
    <source>
        <dbReference type="Proteomes" id="UP000319578"/>
    </source>
</evidence>
<dbReference type="PATRIC" id="fig|54915.3.peg.6855"/>
<dbReference type="Pfam" id="PF00534">
    <property type="entry name" value="Glycos_transf_1"/>
    <property type="match status" value="1"/>
</dbReference>
<dbReference type="Proteomes" id="UP000036834">
    <property type="component" value="Unassembled WGS sequence"/>
</dbReference>
<reference evidence="7" key="1">
    <citation type="submission" date="2015-07" db="EMBL/GenBank/DDBJ databases">
        <title>Genome sequencing project for genomic taxonomy and phylogenomics of Bacillus-like bacteria.</title>
        <authorList>
            <person name="Liu B."/>
            <person name="Wang J."/>
            <person name="Zhu Y."/>
            <person name="Liu G."/>
            <person name="Chen Q."/>
            <person name="Chen Z."/>
            <person name="Lan J."/>
            <person name="Che J."/>
            <person name="Ge C."/>
            <person name="Shi H."/>
            <person name="Pan Z."/>
            <person name="Liu X."/>
        </authorList>
    </citation>
    <scope>NUCLEOTIDE SEQUENCE [LARGE SCALE GENOMIC DNA]</scope>
    <source>
        <strain evidence="7">DSM 9887</strain>
    </source>
</reference>
<evidence type="ECO:0000313" key="7">
    <source>
        <dbReference type="Proteomes" id="UP000036834"/>
    </source>
</evidence>
<evidence type="ECO:0000259" key="4">
    <source>
        <dbReference type="Pfam" id="PF13439"/>
    </source>
</evidence>
<dbReference type="RefSeq" id="WP_049737711.1">
    <property type="nucleotide sequence ID" value="NZ_BJON01000013.1"/>
</dbReference>
<protein>
    <submittedName>
        <fullName evidence="6">Glycosyl transferase</fullName>
    </submittedName>
</protein>
<reference evidence="6" key="2">
    <citation type="submission" date="2015-07" db="EMBL/GenBank/DDBJ databases">
        <title>MeaNS - Measles Nucleotide Surveillance Program.</title>
        <authorList>
            <person name="Tran T."/>
            <person name="Druce J."/>
        </authorList>
    </citation>
    <scope>NUCLEOTIDE SEQUENCE</scope>
    <source>
        <strain evidence="6">DSM 9887</strain>
    </source>
</reference>
<name>A0A0K9YYC8_9BACL</name>
<dbReference type="PANTHER" id="PTHR12526:SF510">
    <property type="entry name" value="D-INOSITOL 3-PHOSPHATE GLYCOSYLTRANSFERASE"/>
    <property type="match status" value="1"/>
</dbReference>
<keyword evidence="8" id="KW-1185">Reference proteome</keyword>